<name>A0A7L5BYB1_9RHOB</name>
<keyword evidence="4" id="KW-1185">Reference proteome</keyword>
<evidence type="ECO:0000313" key="4">
    <source>
        <dbReference type="Proteomes" id="UP000503336"/>
    </source>
</evidence>
<evidence type="ECO:0000313" key="3">
    <source>
        <dbReference type="EMBL" id="QIE55507.1"/>
    </source>
</evidence>
<sequence>MSGAEPWRAAPGGVSLKVRLTPKGGADRIDGIGADAEGRPVLLVRVAAPPVEGAANAALIKLIAKAAGAPKSRLSLTAGAGARIKRLHISGDAQAIADALRAAVPARRA</sequence>
<dbReference type="InterPro" id="IPR003746">
    <property type="entry name" value="DUF167"/>
</dbReference>
<dbReference type="Proteomes" id="UP000503336">
    <property type="component" value="Chromosome"/>
</dbReference>
<organism evidence="3 4">
    <name type="scientific">Pikeienuella piscinae</name>
    <dbReference type="NCBI Taxonomy" id="2748098"/>
    <lineage>
        <taxon>Bacteria</taxon>
        <taxon>Pseudomonadati</taxon>
        <taxon>Pseudomonadota</taxon>
        <taxon>Alphaproteobacteria</taxon>
        <taxon>Rhodobacterales</taxon>
        <taxon>Paracoccaceae</taxon>
        <taxon>Pikeienuella</taxon>
    </lineage>
</organism>
<dbReference type="NCBIfam" id="TIGR00251">
    <property type="entry name" value="DUF167 family protein"/>
    <property type="match status" value="1"/>
</dbReference>
<proteinExistence type="inferred from homology"/>
<dbReference type="AlphaFoldDB" id="A0A7L5BYB1"/>
<dbReference type="SUPFAM" id="SSF69786">
    <property type="entry name" value="YggU-like"/>
    <property type="match status" value="1"/>
</dbReference>
<dbReference type="InterPro" id="IPR036591">
    <property type="entry name" value="YggU-like_sf"/>
</dbReference>
<dbReference type="Pfam" id="PF02594">
    <property type="entry name" value="DUF167"/>
    <property type="match status" value="1"/>
</dbReference>
<evidence type="ECO:0000256" key="1">
    <source>
        <dbReference type="ARBA" id="ARBA00010364"/>
    </source>
</evidence>
<dbReference type="HAMAP" id="MF_00634">
    <property type="entry name" value="UPF0235"/>
    <property type="match status" value="1"/>
</dbReference>
<dbReference type="KEGG" id="hdh:G5B40_08570"/>
<reference evidence="3 4" key="1">
    <citation type="submission" date="2020-02" db="EMBL/GenBank/DDBJ databases">
        <title>complete genome sequence of Rhodobacteraceae bacterium.</title>
        <authorList>
            <person name="Park J."/>
            <person name="Kim Y.-S."/>
            <person name="Kim K.-H."/>
        </authorList>
    </citation>
    <scope>NUCLEOTIDE SEQUENCE [LARGE SCALE GENOMIC DNA]</scope>
    <source>
        <strain evidence="3 4">RR4-56</strain>
    </source>
</reference>
<protein>
    <recommendedName>
        <fullName evidence="2">UPF0235 protein G5B40_08570</fullName>
    </recommendedName>
</protein>
<comment type="similarity">
    <text evidence="1 2">Belongs to the UPF0235 family.</text>
</comment>
<accession>A0A7L5BYB1</accession>
<dbReference type="Gene3D" id="3.30.1200.10">
    <property type="entry name" value="YggU-like"/>
    <property type="match status" value="1"/>
</dbReference>
<dbReference type="RefSeq" id="WP_165097518.1">
    <property type="nucleotide sequence ID" value="NZ_CP049056.1"/>
</dbReference>
<evidence type="ECO:0000256" key="2">
    <source>
        <dbReference type="HAMAP-Rule" id="MF_00634"/>
    </source>
</evidence>
<gene>
    <name evidence="3" type="ORF">G5B40_08570</name>
</gene>
<dbReference type="SMART" id="SM01152">
    <property type="entry name" value="DUF167"/>
    <property type="match status" value="1"/>
</dbReference>
<dbReference type="EMBL" id="CP049056">
    <property type="protein sequence ID" value="QIE55507.1"/>
    <property type="molecule type" value="Genomic_DNA"/>
</dbReference>